<gene>
    <name evidence="10" type="ORF">FE839_18930</name>
</gene>
<dbReference type="InterPro" id="IPR006306">
    <property type="entry name" value="T3SS_HrpO"/>
</dbReference>
<keyword evidence="4 9" id="KW-0812">Transmembrane</keyword>
<accession>A0A5R9LE06</accession>
<evidence type="ECO:0000256" key="4">
    <source>
        <dbReference type="ARBA" id="ARBA00022692"/>
    </source>
</evidence>
<keyword evidence="7 9" id="KW-0472">Membrane</keyword>
<dbReference type="PIRSF" id="PIRSF004669">
    <property type="entry name" value="FliQ"/>
    <property type="match status" value="1"/>
</dbReference>
<evidence type="ECO:0000256" key="3">
    <source>
        <dbReference type="ARBA" id="ARBA00022475"/>
    </source>
</evidence>
<feature type="transmembrane region" description="Helical" evidence="9">
    <location>
        <begin position="12"/>
        <end position="36"/>
    </location>
</feature>
<evidence type="ECO:0000256" key="5">
    <source>
        <dbReference type="ARBA" id="ARBA00022989"/>
    </source>
</evidence>
<dbReference type="InterPro" id="IPR002191">
    <property type="entry name" value="Bac_export_3"/>
</dbReference>
<dbReference type="GO" id="GO:0009306">
    <property type="term" value="P:protein secretion"/>
    <property type="evidence" value="ECO:0007669"/>
    <property type="project" value="InterPro"/>
</dbReference>
<dbReference type="NCBIfam" id="TIGR01403">
    <property type="entry name" value="fliQ_rel_III"/>
    <property type="match status" value="1"/>
</dbReference>
<dbReference type="PANTHER" id="PTHR34040:SF7">
    <property type="entry name" value="SURFACE PRESENTATION OF ANTIGENS PROTEIN SPAQ"/>
    <property type="match status" value="1"/>
</dbReference>
<evidence type="ECO:0000256" key="8">
    <source>
        <dbReference type="ARBA" id="ARBA00041114"/>
    </source>
</evidence>
<dbReference type="EMBL" id="VCHQ01000026">
    <property type="protein sequence ID" value="TLV11651.1"/>
    <property type="molecule type" value="Genomic_DNA"/>
</dbReference>
<keyword evidence="5 9" id="KW-1133">Transmembrane helix</keyword>
<evidence type="ECO:0000256" key="7">
    <source>
        <dbReference type="ARBA" id="ARBA00023136"/>
    </source>
</evidence>
<organism evidence="10 11">
    <name type="scientific">Klebsiella indica</name>
    <dbReference type="NCBI Taxonomy" id="2582917"/>
    <lineage>
        <taxon>Bacteria</taxon>
        <taxon>Pseudomonadati</taxon>
        <taxon>Pseudomonadota</taxon>
        <taxon>Gammaproteobacteria</taxon>
        <taxon>Enterobacterales</taxon>
        <taxon>Enterobacteriaceae</taxon>
        <taxon>Klebsiella/Raoultella group</taxon>
        <taxon>Klebsiella</taxon>
    </lineage>
</organism>
<evidence type="ECO:0000313" key="10">
    <source>
        <dbReference type="EMBL" id="TLV11651.1"/>
    </source>
</evidence>
<evidence type="ECO:0000256" key="6">
    <source>
        <dbReference type="ARBA" id="ARBA00023026"/>
    </source>
</evidence>
<proteinExistence type="inferred from homology"/>
<keyword evidence="11" id="KW-1185">Reference proteome</keyword>
<name>A0A5R9LE06_9ENTR</name>
<comment type="subcellular location">
    <subcellularLocation>
        <location evidence="1">Cell membrane</location>
        <topology evidence="1">Multi-pass membrane protein</topology>
    </subcellularLocation>
</comment>
<feature type="transmembrane region" description="Helical" evidence="9">
    <location>
        <begin position="48"/>
        <end position="66"/>
    </location>
</feature>
<dbReference type="PANTHER" id="PTHR34040">
    <property type="entry name" value="FLAGELLAR BIOSYNTHETIC PROTEIN FLIQ"/>
    <property type="match status" value="1"/>
</dbReference>
<protein>
    <recommendedName>
        <fullName evidence="8">Surface presentation of antigens protein SpaQ</fullName>
    </recommendedName>
</protein>
<dbReference type="Proteomes" id="UP000307430">
    <property type="component" value="Unassembled WGS sequence"/>
</dbReference>
<evidence type="ECO:0000256" key="2">
    <source>
        <dbReference type="ARBA" id="ARBA00006156"/>
    </source>
</evidence>
<evidence type="ECO:0000256" key="9">
    <source>
        <dbReference type="SAM" id="Phobius"/>
    </source>
</evidence>
<evidence type="ECO:0000313" key="11">
    <source>
        <dbReference type="Proteomes" id="UP000307430"/>
    </source>
</evidence>
<dbReference type="PRINTS" id="PR00952">
    <property type="entry name" value="TYPE3IMQPROT"/>
</dbReference>
<dbReference type="Pfam" id="PF01313">
    <property type="entry name" value="Bac_export_3"/>
    <property type="match status" value="1"/>
</dbReference>
<dbReference type="AlphaFoldDB" id="A0A5R9LE06"/>
<dbReference type="RefSeq" id="WP_138362317.1">
    <property type="nucleotide sequence ID" value="NZ_JBCIVH010000027.1"/>
</dbReference>
<dbReference type="GO" id="GO:0005886">
    <property type="term" value="C:plasma membrane"/>
    <property type="evidence" value="ECO:0007669"/>
    <property type="project" value="UniProtKB-SubCell"/>
</dbReference>
<reference evidence="10 11" key="1">
    <citation type="submission" date="2019-05" db="EMBL/GenBank/DDBJ databases">
        <title>Genome sequence of Klebsiella sp strain TOUT106.</title>
        <authorList>
            <person name="Rahi P."/>
            <person name="Chaudhari D."/>
        </authorList>
    </citation>
    <scope>NUCLEOTIDE SEQUENCE [LARGE SCALE GENOMIC DNA]</scope>
    <source>
        <strain evidence="10 11">TOUT106</strain>
    </source>
</reference>
<keyword evidence="6" id="KW-0843">Virulence</keyword>
<comment type="similarity">
    <text evidence="2">Belongs to the FliQ/MopD/SpaQ family.</text>
</comment>
<keyword evidence="3" id="KW-1003">Cell membrane</keyword>
<sequence length="86" mass="9352">MDILNLFRQAMMLVVLLSAPPLLVAVIVGVLVSLLQAVMQLQDQTLPFAIKLVAVGIALALSGRWIGIELIELTQQAFTLIQQTRA</sequence>
<evidence type="ECO:0000256" key="1">
    <source>
        <dbReference type="ARBA" id="ARBA00004651"/>
    </source>
</evidence>
<comment type="caution">
    <text evidence="10">The sequence shown here is derived from an EMBL/GenBank/DDBJ whole genome shotgun (WGS) entry which is preliminary data.</text>
</comment>